<dbReference type="InParanoid" id="A0A067NDN8"/>
<dbReference type="SUPFAM" id="SSF50978">
    <property type="entry name" value="WD40 repeat-like"/>
    <property type="match status" value="1"/>
</dbReference>
<name>A0A067NDN8_PLEO1</name>
<evidence type="ECO:0000313" key="3">
    <source>
        <dbReference type="Proteomes" id="UP000027073"/>
    </source>
</evidence>
<evidence type="ECO:0000313" key="2">
    <source>
        <dbReference type="EMBL" id="KDQ25090.1"/>
    </source>
</evidence>
<dbReference type="InterPro" id="IPR036322">
    <property type="entry name" value="WD40_repeat_dom_sf"/>
</dbReference>
<dbReference type="EMBL" id="KL198011">
    <property type="protein sequence ID" value="KDQ25090.1"/>
    <property type="molecule type" value="Genomic_DNA"/>
</dbReference>
<dbReference type="Proteomes" id="UP000027073">
    <property type="component" value="Unassembled WGS sequence"/>
</dbReference>
<reference evidence="3" key="1">
    <citation type="journal article" date="2014" name="Proc. Natl. Acad. Sci. U.S.A.">
        <title>Extensive sampling of basidiomycete genomes demonstrates inadequacy of the white-rot/brown-rot paradigm for wood decay fungi.</title>
        <authorList>
            <person name="Riley R."/>
            <person name="Salamov A.A."/>
            <person name="Brown D.W."/>
            <person name="Nagy L.G."/>
            <person name="Floudas D."/>
            <person name="Held B.W."/>
            <person name="Levasseur A."/>
            <person name="Lombard V."/>
            <person name="Morin E."/>
            <person name="Otillar R."/>
            <person name="Lindquist E.A."/>
            <person name="Sun H."/>
            <person name="LaButti K.M."/>
            <person name="Schmutz J."/>
            <person name="Jabbour D."/>
            <person name="Luo H."/>
            <person name="Baker S.E."/>
            <person name="Pisabarro A.G."/>
            <person name="Walton J.D."/>
            <person name="Blanchette R.A."/>
            <person name="Henrissat B."/>
            <person name="Martin F."/>
            <person name="Cullen D."/>
            <person name="Hibbett D.S."/>
            <person name="Grigoriev I.V."/>
        </authorList>
    </citation>
    <scope>NUCLEOTIDE SEQUENCE [LARGE SCALE GENOMIC DNA]</scope>
    <source>
        <strain evidence="3">PC15</strain>
    </source>
</reference>
<feature type="region of interest" description="Disordered" evidence="1">
    <location>
        <begin position="192"/>
        <end position="310"/>
    </location>
</feature>
<organism evidence="2 3">
    <name type="scientific">Pleurotus ostreatus (strain PC15)</name>
    <name type="common">Oyster mushroom</name>
    <dbReference type="NCBI Taxonomy" id="1137138"/>
    <lineage>
        <taxon>Eukaryota</taxon>
        <taxon>Fungi</taxon>
        <taxon>Dikarya</taxon>
        <taxon>Basidiomycota</taxon>
        <taxon>Agaricomycotina</taxon>
        <taxon>Agaricomycetes</taxon>
        <taxon>Agaricomycetidae</taxon>
        <taxon>Agaricales</taxon>
        <taxon>Pleurotineae</taxon>
        <taxon>Pleurotaceae</taxon>
        <taxon>Pleurotus</taxon>
    </lineage>
</organism>
<feature type="compositionally biased region" description="Polar residues" evidence="1">
    <location>
        <begin position="232"/>
        <end position="249"/>
    </location>
</feature>
<sequence>MSPFPALLTYSPFLGNGFQVSAPAPFIDIEPTGCHDGGSDTPLYLLQTRSIEDDKLLVAGTDHGKLYIFEVGSGECLYSLEPKDPCSEILFQIVTSVVNGGRTLIAAGDGRQSGKIVIWEKVNKPTAATPVSADVITIPASLPTDGVIGALILAGIAYSLVHLGLLQLAADLFHSTISRAISTTVNTPLAAEFSPNGNGQARRHLAREEISSPDRFASIPRQYTHRSRARTQAHNAQQPERNLYTNNARPNDHHAQARNSHQGHLDEDDLNPLHTTDYSGDNHDWEETAFGDVTDTNVPQADTPTLDNLD</sequence>
<protein>
    <submittedName>
        <fullName evidence="2">Uncharacterized protein</fullName>
    </submittedName>
</protein>
<gene>
    <name evidence="2" type="ORF">PLEOSDRAFT_160889</name>
</gene>
<feature type="compositionally biased region" description="Polar residues" evidence="1">
    <location>
        <begin position="294"/>
        <end position="310"/>
    </location>
</feature>
<accession>A0A067NDN8</accession>
<dbReference type="OrthoDB" id="3238562at2759"/>
<evidence type="ECO:0000256" key="1">
    <source>
        <dbReference type="SAM" id="MobiDB-lite"/>
    </source>
</evidence>
<dbReference type="HOGENOM" id="CLU_897471_0_0_1"/>
<dbReference type="VEuPathDB" id="FungiDB:PLEOSDRAFT_160889"/>
<proteinExistence type="predicted"/>
<dbReference type="AlphaFoldDB" id="A0A067NDN8"/>